<proteinExistence type="predicted"/>
<gene>
    <name evidence="2" type="ORF">H8718_03375</name>
</gene>
<dbReference type="RefSeq" id="WP_249331540.1">
    <property type="nucleotide sequence ID" value="NZ_JACRSY010000004.1"/>
</dbReference>
<keyword evidence="3" id="KW-1185">Reference proteome</keyword>
<reference evidence="2" key="1">
    <citation type="submission" date="2020-08" db="EMBL/GenBank/DDBJ databases">
        <title>Genome public.</title>
        <authorList>
            <person name="Liu C."/>
            <person name="Sun Q."/>
        </authorList>
    </citation>
    <scope>NUCLEOTIDE SEQUENCE</scope>
    <source>
        <strain evidence="2">NSJ-12</strain>
    </source>
</reference>
<comment type="caution">
    <text evidence="2">The sequence shown here is derived from an EMBL/GenBank/DDBJ whole genome shotgun (WGS) entry which is preliminary data.</text>
</comment>
<dbReference type="AlphaFoldDB" id="A0A926EE17"/>
<protein>
    <submittedName>
        <fullName evidence="2">Amidase domain-containing protein</fullName>
    </submittedName>
</protein>
<name>A0A926EE17_9FIRM</name>
<evidence type="ECO:0000259" key="1">
    <source>
        <dbReference type="Pfam" id="PF12671"/>
    </source>
</evidence>
<dbReference type="PANTHER" id="PTHR40032:SF1">
    <property type="entry name" value="EXPORTED PROTEIN"/>
    <property type="match status" value="1"/>
</dbReference>
<dbReference type="Pfam" id="PF12671">
    <property type="entry name" value="Amidase_6"/>
    <property type="match status" value="1"/>
</dbReference>
<accession>A0A926EE17</accession>
<sequence length="341" mass="39890">MTDEPRKVQEFIMGYLQNYYKMLGEQKYKVYQFKDYFAYSLKGNYTFIKEEFLLKAQIEHYKQQSVNLTFQRPVLHPAWKYIGGSDRACDVRVGLDMELQYKGIPAKTILKNLEHQFVLVKEGREWRIEEDTYEYEFDLAGPYELELRGRRQKKKKWEFSQSREIRAIPKGIYNREKAVEYARKYALVPNTKEWKNYEAYGGDCTNFVSQCLFAGGIPFDHQGKYVTHKWYWYSDQYRTPSFTSADALKTYMLNNEGFGLVAQLGDMQSMKLGDIVQLGDLKETTHSMLVVGIVKEDGETPLTKDLLIAQHSGVDGIRGFNIPLATKPNQRVYYNILGYNP</sequence>
<dbReference type="EMBL" id="JACRSY010000004">
    <property type="protein sequence ID" value="MBC8578569.1"/>
    <property type="molecule type" value="Genomic_DNA"/>
</dbReference>
<dbReference type="Proteomes" id="UP000655830">
    <property type="component" value="Unassembled WGS sequence"/>
</dbReference>
<dbReference type="PANTHER" id="PTHR40032">
    <property type="entry name" value="EXPORTED PROTEIN-RELATED"/>
    <property type="match status" value="1"/>
</dbReference>
<evidence type="ECO:0000313" key="3">
    <source>
        <dbReference type="Proteomes" id="UP000655830"/>
    </source>
</evidence>
<feature type="domain" description="Putative amidase" evidence="1">
    <location>
        <begin position="173"/>
        <end position="312"/>
    </location>
</feature>
<dbReference type="InterPro" id="IPR024301">
    <property type="entry name" value="Amidase_6"/>
</dbReference>
<evidence type="ECO:0000313" key="2">
    <source>
        <dbReference type="EMBL" id="MBC8578569.1"/>
    </source>
</evidence>
<organism evidence="2 3">
    <name type="scientific">Zhenhengia yiwuensis</name>
    <dbReference type="NCBI Taxonomy" id="2763666"/>
    <lineage>
        <taxon>Bacteria</taxon>
        <taxon>Bacillati</taxon>
        <taxon>Bacillota</taxon>
        <taxon>Clostridia</taxon>
        <taxon>Lachnospirales</taxon>
        <taxon>Lachnospiraceae</taxon>
        <taxon>Zhenhengia</taxon>
    </lineage>
</organism>